<evidence type="ECO:0000313" key="7">
    <source>
        <dbReference type="Proteomes" id="UP000318065"/>
    </source>
</evidence>
<protein>
    <submittedName>
        <fullName evidence="6">Alpha-1,4 glucan phosphorylase</fullName>
    </submittedName>
</protein>
<organism evidence="6 7">
    <name type="scientific">Rubrobacter xylanophilus</name>
    <dbReference type="NCBI Taxonomy" id="49319"/>
    <lineage>
        <taxon>Bacteria</taxon>
        <taxon>Bacillati</taxon>
        <taxon>Actinomycetota</taxon>
        <taxon>Rubrobacteria</taxon>
        <taxon>Rubrobacterales</taxon>
        <taxon>Rubrobacteraceae</taxon>
        <taxon>Rubrobacter</taxon>
    </lineage>
</organism>
<dbReference type="InterPro" id="IPR052182">
    <property type="entry name" value="Glycogen/Maltodextrin_Phosph"/>
</dbReference>
<dbReference type="Pfam" id="PF00343">
    <property type="entry name" value="Phosphorylase"/>
    <property type="match status" value="1"/>
</dbReference>
<sequence length="675" mass="74363">MALKCTLVSEEARIPETLSRLPELAYNLLWSWRPEISELFARLDGELWEQSGHNPVLLLLHTRNLEAAARDGGFLAAYERALEALEGYLGAPIRGDLPGPVAYFSAEFGLHESLPVYSGGLGVLAGDHLKSASDLGVPMVGVGILYSEGYFRQRIGPDGRQQEVYEALDPGKLPVRPLLDDEGREVRIEVGLPGRGLLLRIWRVEVGRVPLLLLDANLPENAPEDRRITARLYGGGPRTRIAQELVLGVGGVRALRAAGFSPAVFHMNEGHAAFSGLERMREFVLAGRSFEAAWEEAASTGVFTTHTPVPAGHDAFPPELFWEFMSGWPEKLGTSPEGLWALGRAGAGDAFNMTALAMNLSAATNAVSALHRGVTEKMWGRPVTHVTNGVHTESWLAPRLAALFDRYGRGWRVAVDDPEAWRFVREIPAAELWEAHVEAKREALALVKRVSGRPLDPEALTIGFARRFATYKRATLLLRDPERLRRIAEDPERPVQFVFAGKAHPADEPGKAFIRELHGAAEALGGRLVVLEDYDIGIARYLVQGVDVWLNNPRRPLEASGTSGQKAALNGVPNLSVLDGWWPEAYNGRNGWAVGEEREYASEEEQDAVDAAALYAALEEEVVPLYYRREKSGVPEGWVEVMREAIATVAPAFSARRMVRDYLRGLYLPRLPKGL</sequence>
<dbReference type="InterPro" id="IPR000811">
    <property type="entry name" value="Glyco_trans_35"/>
</dbReference>
<evidence type="ECO:0000259" key="5">
    <source>
        <dbReference type="Pfam" id="PF11897"/>
    </source>
</evidence>
<dbReference type="InterPro" id="IPR011834">
    <property type="entry name" value="Agluc_phsphrylas"/>
</dbReference>
<feature type="domain" description="DUF3417" evidence="5">
    <location>
        <begin position="14"/>
        <end position="114"/>
    </location>
</feature>
<dbReference type="GO" id="GO:0030170">
    <property type="term" value="F:pyridoxal phosphate binding"/>
    <property type="evidence" value="ECO:0007669"/>
    <property type="project" value="InterPro"/>
</dbReference>
<dbReference type="InterPro" id="IPR024517">
    <property type="entry name" value="Glycogen_phosphorylase_DUF3417"/>
</dbReference>
<comment type="similarity">
    <text evidence="2">Belongs to the glycogen phosphorylase family.</text>
</comment>
<dbReference type="Gene3D" id="3.40.50.2000">
    <property type="entry name" value="Glycogen Phosphorylase B"/>
    <property type="match status" value="2"/>
</dbReference>
<evidence type="ECO:0000256" key="3">
    <source>
        <dbReference type="ARBA" id="ARBA00022533"/>
    </source>
</evidence>
<accession>A0A510HLC2</accession>
<dbReference type="Proteomes" id="UP000318065">
    <property type="component" value="Chromosome"/>
</dbReference>
<evidence type="ECO:0000313" key="6">
    <source>
        <dbReference type="EMBL" id="BBL80831.1"/>
    </source>
</evidence>
<dbReference type="PIRSF" id="PIRSF000460">
    <property type="entry name" value="Pprylas_GlgP"/>
    <property type="match status" value="1"/>
</dbReference>
<comment type="catalytic activity">
    <reaction evidence="1">
        <text>[(1-&gt;4)-alpha-D-glucosyl](n) + phosphate = [(1-&gt;4)-alpha-D-glucosyl](n-1) + alpha-D-glucose 1-phosphate</text>
        <dbReference type="Rhea" id="RHEA:41732"/>
        <dbReference type="Rhea" id="RHEA-COMP:9584"/>
        <dbReference type="Rhea" id="RHEA-COMP:9586"/>
        <dbReference type="ChEBI" id="CHEBI:15444"/>
        <dbReference type="ChEBI" id="CHEBI:43474"/>
        <dbReference type="ChEBI" id="CHEBI:58601"/>
        <dbReference type="EC" id="2.4.1.1"/>
    </reaction>
</comment>
<dbReference type="AlphaFoldDB" id="A0A510HLC2"/>
<dbReference type="SUPFAM" id="SSF53756">
    <property type="entry name" value="UDP-Glycosyltransferase/glycogen phosphorylase"/>
    <property type="match status" value="1"/>
</dbReference>
<dbReference type="GO" id="GO:0008184">
    <property type="term" value="F:glycogen phosphorylase activity"/>
    <property type="evidence" value="ECO:0007669"/>
    <property type="project" value="InterPro"/>
</dbReference>
<evidence type="ECO:0000256" key="2">
    <source>
        <dbReference type="ARBA" id="ARBA00006047"/>
    </source>
</evidence>
<proteinExistence type="inferred from homology"/>
<keyword evidence="7" id="KW-1185">Reference proteome</keyword>
<keyword evidence="4" id="KW-0663">Pyridoxal phosphate</keyword>
<dbReference type="PANTHER" id="PTHR42655">
    <property type="entry name" value="GLYCOGEN PHOSPHORYLASE"/>
    <property type="match status" value="1"/>
</dbReference>
<feature type="modified residue" description="N6-(pyridoxal phosphate)lysine" evidence="4">
    <location>
        <position position="566"/>
    </location>
</feature>
<gene>
    <name evidence="6" type="ORF">RxyAA322_26850</name>
</gene>
<name>A0A510HLC2_9ACTN</name>
<keyword evidence="3" id="KW-0021">Allosteric enzyme</keyword>
<evidence type="ECO:0000256" key="4">
    <source>
        <dbReference type="PIRSR" id="PIRSR000460-1"/>
    </source>
</evidence>
<dbReference type="GO" id="GO:0005975">
    <property type="term" value="P:carbohydrate metabolic process"/>
    <property type="evidence" value="ECO:0007669"/>
    <property type="project" value="InterPro"/>
</dbReference>
<dbReference type="Pfam" id="PF11897">
    <property type="entry name" value="DUF3417"/>
    <property type="match status" value="1"/>
</dbReference>
<dbReference type="EMBL" id="AP019791">
    <property type="protein sequence ID" value="BBL80831.1"/>
    <property type="molecule type" value="Genomic_DNA"/>
</dbReference>
<evidence type="ECO:0000256" key="1">
    <source>
        <dbReference type="ARBA" id="ARBA00001275"/>
    </source>
</evidence>
<dbReference type="NCBIfam" id="TIGR02094">
    <property type="entry name" value="more_P_ylases"/>
    <property type="match status" value="1"/>
</dbReference>
<reference evidence="6" key="1">
    <citation type="journal article" date="2019" name="Microbiol. Resour. Announc.">
        <title>Complete Genome Sequence of Rubrobacter xylanophilus Strain AA3-22, Isolated from Arima Onsen in Japan.</title>
        <authorList>
            <person name="Tomariguchi N."/>
            <person name="Miyazaki K."/>
        </authorList>
    </citation>
    <scope>NUCLEOTIDE SEQUENCE [LARGE SCALE GENOMIC DNA]</scope>
    <source>
        <strain evidence="6">AA3-22</strain>
    </source>
</reference>
<dbReference type="PANTHER" id="PTHR42655:SF1">
    <property type="entry name" value="GLYCOGEN PHOSPHORYLASE"/>
    <property type="match status" value="1"/>
</dbReference>